<evidence type="ECO:0000313" key="2">
    <source>
        <dbReference type="Proteomes" id="UP000078541"/>
    </source>
</evidence>
<accession>A0A195F2P7</accession>
<sequence>MCYLLYRLRINTEEASKKHQKRTKHGRRRPGFVTGEPFIKLGSLSTKPARSATTSAVCASGAWRRDGDASDFSLVRMSEITHGAENRGTSNKIVPRETRCARPSCEAEQVIYHIANKMNRNTHEHHVKRTIPCVCVCIGKNMEHGLTKEKYVMNTHSNKGHI</sequence>
<reference evidence="1 2" key="1">
    <citation type="submission" date="2016-03" db="EMBL/GenBank/DDBJ databases">
        <title>Trachymyrmex septentrionalis WGS genome.</title>
        <authorList>
            <person name="Nygaard S."/>
            <person name="Hu H."/>
            <person name="Boomsma J."/>
            <person name="Zhang G."/>
        </authorList>
    </citation>
    <scope>NUCLEOTIDE SEQUENCE [LARGE SCALE GENOMIC DNA]</scope>
    <source>
        <strain evidence="1">Tsep2-gDNA-1</strain>
        <tissue evidence="1">Whole body</tissue>
    </source>
</reference>
<protein>
    <submittedName>
        <fullName evidence="1">Uncharacterized protein</fullName>
    </submittedName>
</protein>
<gene>
    <name evidence="1" type="ORF">ALC56_11222</name>
</gene>
<name>A0A195F2P7_9HYME</name>
<dbReference type="Proteomes" id="UP000078541">
    <property type="component" value="Unassembled WGS sequence"/>
</dbReference>
<proteinExistence type="predicted"/>
<keyword evidence="2" id="KW-1185">Reference proteome</keyword>
<dbReference type="EMBL" id="KQ981856">
    <property type="protein sequence ID" value="KYN34733.1"/>
    <property type="molecule type" value="Genomic_DNA"/>
</dbReference>
<organism evidence="1 2">
    <name type="scientific">Trachymyrmex septentrionalis</name>
    <dbReference type="NCBI Taxonomy" id="34720"/>
    <lineage>
        <taxon>Eukaryota</taxon>
        <taxon>Metazoa</taxon>
        <taxon>Ecdysozoa</taxon>
        <taxon>Arthropoda</taxon>
        <taxon>Hexapoda</taxon>
        <taxon>Insecta</taxon>
        <taxon>Pterygota</taxon>
        <taxon>Neoptera</taxon>
        <taxon>Endopterygota</taxon>
        <taxon>Hymenoptera</taxon>
        <taxon>Apocrita</taxon>
        <taxon>Aculeata</taxon>
        <taxon>Formicoidea</taxon>
        <taxon>Formicidae</taxon>
        <taxon>Myrmicinae</taxon>
        <taxon>Trachymyrmex</taxon>
    </lineage>
</organism>
<evidence type="ECO:0000313" key="1">
    <source>
        <dbReference type="EMBL" id="KYN34733.1"/>
    </source>
</evidence>
<dbReference type="AlphaFoldDB" id="A0A195F2P7"/>